<dbReference type="InterPro" id="IPR010982">
    <property type="entry name" value="Lambda_DNA-bd_dom_sf"/>
</dbReference>
<dbReference type="AlphaFoldDB" id="A0A6N9I557"/>
<gene>
    <name evidence="6" type="ORF">GB993_09955</name>
</gene>
<dbReference type="PRINTS" id="PR00036">
    <property type="entry name" value="HTHLACI"/>
</dbReference>
<dbReference type="OrthoDB" id="9796186at2"/>
<accession>A0A6N9I557</accession>
<name>A0A6N9I557_9LACO</name>
<sequence>MSKQVTIKQIAQYAGVSEATVSRVLNQPELVSKQTIQKVKDGMDELQYRPSALAQSMRNHTTKTIGVVISNVLNPFFTTLVRGIEDAATKRGYSVIVCNTDENPDKEQRYINMLVDHQADGIILASTGNHANYHSMVNDMPLVFIDRMPQGKDANLYDTVLVDNEKGSFNAADALIKQGATRVNAIVSPVATTGTERLNGFRKALTAHDFPIREQDIALDDYLGQHTAELALNLIQTNQCDALFCGNNVILMNVLKVLKEWQIGDMKLAVFDDQPWFDFVQYPIISVDQPAYLIGTKAFITLMDRLANPDRPVTHDIVRTKLVIR</sequence>
<dbReference type="SUPFAM" id="SSF47413">
    <property type="entry name" value="lambda repressor-like DNA-binding domains"/>
    <property type="match status" value="1"/>
</dbReference>
<dbReference type="CDD" id="cd01392">
    <property type="entry name" value="HTH_LacI"/>
    <property type="match status" value="1"/>
</dbReference>
<dbReference type="InterPro" id="IPR000843">
    <property type="entry name" value="HTH_LacI"/>
</dbReference>
<dbReference type="Pfam" id="PF00532">
    <property type="entry name" value="Peripla_BP_1"/>
    <property type="match status" value="1"/>
</dbReference>
<dbReference type="EMBL" id="WEZQ01000018">
    <property type="protein sequence ID" value="MYV17824.1"/>
    <property type="molecule type" value="Genomic_DNA"/>
</dbReference>
<dbReference type="RefSeq" id="WP_161004170.1">
    <property type="nucleotide sequence ID" value="NZ_WEZQ01000018.1"/>
</dbReference>
<feature type="domain" description="HTH lacI-type" evidence="5">
    <location>
        <begin position="5"/>
        <end position="59"/>
    </location>
</feature>
<dbReference type="Gene3D" id="1.10.260.40">
    <property type="entry name" value="lambda repressor-like DNA-binding domains"/>
    <property type="match status" value="1"/>
</dbReference>
<organism evidence="6 7">
    <name type="scientific">Furfurilactobacillus milii</name>
    <dbReference type="NCBI Taxonomy" id="2888272"/>
    <lineage>
        <taxon>Bacteria</taxon>
        <taxon>Bacillati</taxon>
        <taxon>Bacillota</taxon>
        <taxon>Bacilli</taxon>
        <taxon>Lactobacillales</taxon>
        <taxon>Lactobacillaceae</taxon>
        <taxon>Furfurilactobacillus</taxon>
    </lineage>
</organism>
<keyword evidence="2" id="KW-0805">Transcription regulation</keyword>
<dbReference type="Pfam" id="PF00356">
    <property type="entry name" value="LacI"/>
    <property type="match status" value="1"/>
</dbReference>
<keyword evidence="1" id="KW-0678">Repressor</keyword>
<dbReference type="PANTHER" id="PTHR30146">
    <property type="entry name" value="LACI-RELATED TRANSCRIPTIONAL REPRESSOR"/>
    <property type="match status" value="1"/>
</dbReference>
<reference evidence="6 7" key="1">
    <citation type="journal article" date="2019" name="Appl. Environ. Microbiol.">
        <title>Genetic determinants of hydroxycinnamic acid metabolism in heterofermentative lactobacilli.</title>
        <authorList>
            <person name="Gaur G."/>
            <person name="Oh J.H."/>
            <person name="Filannino P."/>
            <person name="Gobbetti M."/>
            <person name="van Pijkeren J.P."/>
            <person name="Ganzle M.G."/>
        </authorList>
    </citation>
    <scope>NUCLEOTIDE SEQUENCE [LARGE SCALE GENOMIC DNA]</scope>
    <source>
        <strain evidence="6 7">C5</strain>
    </source>
</reference>
<keyword evidence="4" id="KW-0804">Transcription</keyword>
<evidence type="ECO:0000256" key="1">
    <source>
        <dbReference type="ARBA" id="ARBA00022491"/>
    </source>
</evidence>
<dbReference type="GO" id="GO:0003700">
    <property type="term" value="F:DNA-binding transcription factor activity"/>
    <property type="evidence" value="ECO:0007669"/>
    <property type="project" value="TreeGrafter"/>
</dbReference>
<dbReference type="Proteomes" id="UP000449209">
    <property type="component" value="Unassembled WGS sequence"/>
</dbReference>
<evidence type="ECO:0000313" key="7">
    <source>
        <dbReference type="Proteomes" id="UP000449209"/>
    </source>
</evidence>
<evidence type="ECO:0000256" key="2">
    <source>
        <dbReference type="ARBA" id="ARBA00023015"/>
    </source>
</evidence>
<evidence type="ECO:0000313" key="6">
    <source>
        <dbReference type="EMBL" id="MYV17824.1"/>
    </source>
</evidence>
<dbReference type="SMART" id="SM00354">
    <property type="entry name" value="HTH_LACI"/>
    <property type="match status" value="1"/>
</dbReference>
<comment type="caution">
    <text evidence="6">The sequence shown here is derived from an EMBL/GenBank/DDBJ whole genome shotgun (WGS) entry which is preliminary data.</text>
</comment>
<dbReference type="Gene3D" id="3.40.50.2300">
    <property type="match status" value="2"/>
</dbReference>
<evidence type="ECO:0000259" key="5">
    <source>
        <dbReference type="PROSITE" id="PS50932"/>
    </source>
</evidence>
<dbReference type="InterPro" id="IPR001761">
    <property type="entry name" value="Peripla_BP/Lac1_sug-bd_dom"/>
</dbReference>
<keyword evidence="3" id="KW-0238">DNA-binding</keyword>
<proteinExistence type="predicted"/>
<dbReference type="PANTHER" id="PTHR30146:SF148">
    <property type="entry name" value="HTH-TYPE TRANSCRIPTIONAL REPRESSOR PURR-RELATED"/>
    <property type="match status" value="1"/>
</dbReference>
<evidence type="ECO:0000256" key="3">
    <source>
        <dbReference type="ARBA" id="ARBA00023125"/>
    </source>
</evidence>
<evidence type="ECO:0000256" key="4">
    <source>
        <dbReference type="ARBA" id="ARBA00023163"/>
    </source>
</evidence>
<dbReference type="GO" id="GO:0000976">
    <property type="term" value="F:transcription cis-regulatory region binding"/>
    <property type="evidence" value="ECO:0007669"/>
    <property type="project" value="TreeGrafter"/>
</dbReference>
<dbReference type="PROSITE" id="PS50932">
    <property type="entry name" value="HTH_LACI_2"/>
    <property type="match status" value="1"/>
</dbReference>
<dbReference type="SUPFAM" id="SSF53822">
    <property type="entry name" value="Periplasmic binding protein-like I"/>
    <property type="match status" value="1"/>
</dbReference>
<dbReference type="InterPro" id="IPR028082">
    <property type="entry name" value="Peripla_BP_I"/>
</dbReference>
<protein>
    <submittedName>
        <fullName evidence="6">Substrate-binding domain-containing protein</fullName>
    </submittedName>
</protein>